<dbReference type="PANTHER" id="PTHR43284:SF1">
    <property type="entry name" value="ASPARAGINE SYNTHETASE"/>
    <property type="match status" value="1"/>
</dbReference>
<dbReference type="InterPro" id="IPR006426">
    <property type="entry name" value="Asn_synth_AEB"/>
</dbReference>
<dbReference type="InterPro" id="IPR014729">
    <property type="entry name" value="Rossmann-like_a/b/a_fold"/>
</dbReference>
<sequence length="611" mass="70086">MCGIAGIQHFNKLVGDKGSLNAMLEALYHRGPDDEGVYRSGSTHIGMCRLKVVALENGAQPCISDNGRFVIVFNGEIYNYVSLRDSLKKRGLKFKTDSDAEVIVNLYQEFGEDFYNKLEGMFAASIYDIHEDSILLVRDRAGKKPLYYSLEDNTLSFASEMKSLVQSRFIEPQLNFSAIDYFLKFRVMPNDQSVFDNVHKVPPGSCIKFTNEGMTPVKHWSVRYSPSIVERTEQEWVDEVDNLLNKSIQSRLLAEVPVGTMLSGGLDSSLVTAIAQKQGTIHNLKTFSIGFKDGEFSELEYARRLAKDLGTDHYDYIIEPEEAIQAAHDLVKHFGEPFAFPSSIASYFMFKLAKQHVTVVLGGDAADELFGGYARYQLVQHFPNIPKDMGLPRKVELSSGDWSKDRFPEFYQSLLTDGLDHDSRGLLYSSTFKERLAQERSIEKHQQYTAQLGSVSRHNLDLAMEYDFNHWMNEAQLVKVDIASMANSLEVRTPFLDRSLVTLASSMPPEFKLRDGKEKHLLYRMAKKYLPDYILERKKQELAVPLEKWLLSHLKDQIVETLLSERAINRGLFERDELVKFVTEFKPENSYALWTLYMLEVWFLEMFDKRR</sequence>
<dbReference type="GO" id="GO:0006529">
    <property type="term" value="P:asparagine biosynthetic process"/>
    <property type="evidence" value="ECO:0007669"/>
    <property type="project" value="UniProtKB-KW"/>
</dbReference>
<keyword evidence="12" id="KW-0436">Ligase</keyword>
<comment type="similarity">
    <text evidence="2">Belongs to the asparagine synthetase family.</text>
</comment>
<keyword evidence="8" id="KW-0061">Asparagine biosynthesis</keyword>
<feature type="binding site" evidence="9">
    <location>
        <position position="99"/>
    </location>
    <ligand>
        <name>L-glutamine</name>
        <dbReference type="ChEBI" id="CHEBI:58359"/>
    </ligand>
</feature>
<dbReference type="InterPro" id="IPR051786">
    <property type="entry name" value="ASN_synthetase/amidase"/>
</dbReference>
<keyword evidence="5 9" id="KW-0067">ATP-binding</keyword>
<keyword evidence="8" id="KW-0028">Amino-acid biosynthesis</keyword>
<feature type="domain" description="Glutamine amidotransferase type-2" evidence="11">
    <location>
        <begin position="2"/>
        <end position="212"/>
    </location>
</feature>
<dbReference type="Gene3D" id="3.60.20.10">
    <property type="entry name" value="Glutamine Phosphoribosylpyrophosphate, subunit 1, domain 1"/>
    <property type="match status" value="1"/>
</dbReference>
<evidence type="ECO:0000256" key="10">
    <source>
        <dbReference type="PIRSR" id="PIRSR001589-3"/>
    </source>
</evidence>
<dbReference type="CDD" id="cd00712">
    <property type="entry name" value="AsnB"/>
    <property type="match status" value="1"/>
</dbReference>
<evidence type="ECO:0000256" key="5">
    <source>
        <dbReference type="ARBA" id="ARBA00022840"/>
    </source>
</evidence>
<dbReference type="KEGG" id="vck:PG915_24020"/>
<evidence type="ECO:0000313" key="12">
    <source>
        <dbReference type="EMBL" id="XCD19309.1"/>
    </source>
</evidence>
<reference evidence="12" key="1">
    <citation type="submission" date="2023-01" db="EMBL/GenBank/DDBJ databases">
        <title>Vibrio sp. CB1-14 genome sequencing.</title>
        <authorList>
            <person name="Otstavnykh N."/>
            <person name="Isaeva M."/>
            <person name="Meleshko D."/>
        </authorList>
    </citation>
    <scope>NUCLEOTIDE SEQUENCE</scope>
    <source>
        <strain evidence="12">CB1-14</strain>
        <plasmid evidence="12">p1</plasmid>
    </source>
</reference>
<dbReference type="PANTHER" id="PTHR43284">
    <property type="entry name" value="ASPARAGINE SYNTHETASE (GLUTAMINE-HYDROLYZING)"/>
    <property type="match status" value="1"/>
</dbReference>
<dbReference type="NCBIfam" id="TIGR01536">
    <property type="entry name" value="asn_synth_AEB"/>
    <property type="match status" value="1"/>
</dbReference>
<comment type="pathway">
    <text evidence="1">Amino-acid biosynthesis; L-asparagine biosynthesis; L-asparagine from L-aspartate (L-Gln route): step 1/1.</text>
</comment>
<dbReference type="InterPro" id="IPR033738">
    <property type="entry name" value="AsnB_N"/>
</dbReference>
<feature type="binding site" evidence="9">
    <location>
        <position position="289"/>
    </location>
    <ligand>
        <name>ATP</name>
        <dbReference type="ChEBI" id="CHEBI:30616"/>
    </ligand>
</feature>
<evidence type="ECO:0000256" key="8">
    <source>
        <dbReference type="PIRSR" id="PIRSR001589-1"/>
    </source>
</evidence>
<feature type="active site" description="For GATase activity" evidence="8">
    <location>
        <position position="2"/>
    </location>
</feature>
<dbReference type="GO" id="GO:0005524">
    <property type="term" value="F:ATP binding"/>
    <property type="evidence" value="ECO:0007669"/>
    <property type="project" value="UniProtKB-KW"/>
</dbReference>
<dbReference type="AlphaFoldDB" id="A0AAU8BSU0"/>
<evidence type="ECO:0000256" key="9">
    <source>
        <dbReference type="PIRSR" id="PIRSR001589-2"/>
    </source>
</evidence>
<dbReference type="GO" id="GO:0005829">
    <property type="term" value="C:cytosol"/>
    <property type="evidence" value="ECO:0007669"/>
    <property type="project" value="TreeGrafter"/>
</dbReference>
<geneLocation type="plasmid" evidence="12">
    <name>p1</name>
</geneLocation>
<dbReference type="PIRSF" id="PIRSF001589">
    <property type="entry name" value="Asn_synthetase_glu-h"/>
    <property type="match status" value="1"/>
</dbReference>
<dbReference type="InterPro" id="IPR029055">
    <property type="entry name" value="Ntn_hydrolases_N"/>
</dbReference>
<dbReference type="Pfam" id="PF00733">
    <property type="entry name" value="Asn_synthase"/>
    <property type="match status" value="1"/>
</dbReference>
<protein>
    <recommendedName>
        <fullName evidence="3">asparagine synthase (glutamine-hydrolyzing)</fullName>
        <ecNumber evidence="3">6.3.5.4</ecNumber>
    </recommendedName>
</protein>
<proteinExistence type="inferred from homology"/>
<evidence type="ECO:0000256" key="1">
    <source>
        <dbReference type="ARBA" id="ARBA00005187"/>
    </source>
</evidence>
<dbReference type="Pfam" id="PF13537">
    <property type="entry name" value="GATase_7"/>
    <property type="match status" value="1"/>
</dbReference>
<dbReference type="Gene3D" id="3.40.50.620">
    <property type="entry name" value="HUPs"/>
    <property type="match status" value="1"/>
</dbReference>
<keyword evidence="12" id="KW-0614">Plasmid</keyword>
<keyword evidence="4 9" id="KW-0547">Nucleotide-binding</keyword>
<organism evidence="12">
    <name type="scientific">Vibrio chaetopteri</name>
    <dbReference type="NCBI Taxonomy" id="3016528"/>
    <lineage>
        <taxon>Bacteria</taxon>
        <taxon>Pseudomonadati</taxon>
        <taxon>Pseudomonadota</taxon>
        <taxon>Gammaproteobacteria</taxon>
        <taxon>Vibrionales</taxon>
        <taxon>Vibrionaceae</taxon>
        <taxon>Vibrio</taxon>
    </lineage>
</organism>
<dbReference type="CDD" id="cd01991">
    <property type="entry name" value="Asn_synthase_B_C"/>
    <property type="match status" value="1"/>
</dbReference>
<evidence type="ECO:0000256" key="7">
    <source>
        <dbReference type="ARBA" id="ARBA00048741"/>
    </source>
</evidence>
<accession>A0AAU8BSU0</accession>
<evidence type="ECO:0000256" key="6">
    <source>
        <dbReference type="ARBA" id="ARBA00022962"/>
    </source>
</evidence>
<name>A0AAU8BSU0_9VIBR</name>
<evidence type="ECO:0000256" key="3">
    <source>
        <dbReference type="ARBA" id="ARBA00012737"/>
    </source>
</evidence>
<evidence type="ECO:0000259" key="11">
    <source>
        <dbReference type="PROSITE" id="PS51278"/>
    </source>
</evidence>
<dbReference type="InterPro" id="IPR001962">
    <property type="entry name" value="Asn_synthase"/>
</dbReference>
<dbReference type="GO" id="GO:0004066">
    <property type="term" value="F:asparagine synthase (glutamine-hydrolyzing) activity"/>
    <property type="evidence" value="ECO:0007669"/>
    <property type="project" value="UniProtKB-EC"/>
</dbReference>
<dbReference type="RefSeq" id="WP_353500426.1">
    <property type="nucleotide sequence ID" value="NZ_CP115922.1"/>
</dbReference>
<feature type="site" description="Important for beta-aspartyl-AMP intermediate formation" evidence="10">
    <location>
        <position position="364"/>
    </location>
</feature>
<dbReference type="InterPro" id="IPR017932">
    <property type="entry name" value="GATase_2_dom"/>
</dbReference>
<dbReference type="PROSITE" id="PS51278">
    <property type="entry name" value="GATASE_TYPE_2"/>
    <property type="match status" value="1"/>
</dbReference>
<gene>
    <name evidence="12" type="primary">asnB</name>
    <name evidence="12" type="ORF">PG915_24020</name>
</gene>
<dbReference type="SUPFAM" id="SSF56235">
    <property type="entry name" value="N-terminal nucleophile aminohydrolases (Ntn hydrolases)"/>
    <property type="match status" value="1"/>
</dbReference>
<comment type="catalytic activity">
    <reaction evidence="7">
        <text>L-aspartate + L-glutamine + ATP + H2O = L-asparagine + L-glutamate + AMP + diphosphate + H(+)</text>
        <dbReference type="Rhea" id="RHEA:12228"/>
        <dbReference type="ChEBI" id="CHEBI:15377"/>
        <dbReference type="ChEBI" id="CHEBI:15378"/>
        <dbReference type="ChEBI" id="CHEBI:29985"/>
        <dbReference type="ChEBI" id="CHEBI:29991"/>
        <dbReference type="ChEBI" id="CHEBI:30616"/>
        <dbReference type="ChEBI" id="CHEBI:33019"/>
        <dbReference type="ChEBI" id="CHEBI:58048"/>
        <dbReference type="ChEBI" id="CHEBI:58359"/>
        <dbReference type="ChEBI" id="CHEBI:456215"/>
        <dbReference type="EC" id="6.3.5.4"/>
    </reaction>
</comment>
<dbReference type="EC" id="6.3.5.4" evidence="3"/>
<dbReference type="EMBL" id="CP115922">
    <property type="protein sequence ID" value="XCD19309.1"/>
    <property type="molecule type" value="Genomic_DNA"/>
</dbReference>
<dbReference type="SUPFAM" id="SSF52402">
    <property type="entry name" value="Adenine nucleotide alpha hydrolases-like"/>
    <property type="match status" value="1"/>
</dbReference>
<evidence type="ECO:0000256" key="4">
    <source>
        <dbReference type="ARBA" id="ARBA00022741"/>
    </source>
</evidence>
<keyword evidence="6 8" id="KW-0315">Glutamine amidotransferase</keyword>
<evidence type="ECO:0000256" key="2">
    <source>
        <dbReference type="ARBA" id="ARBA00005752"/>
    </source>
</evidence>